<evidence type="ECO:0000256" key="1">
    <source>
        <dbReference type="SAM" id="MobiDB-lite"/>
    </source>
</evidence>
<evidence type="ECO:0000313" key="3">
    <source>
        <dbReference type="Proteomes" id="UP000027138"/>
    </source>
</evidence>
<accession>A0A067LF16</accession>
<sequence>MCLYSSCIHAEPPLTQPSHRLVRESPIPERALVSSVVSSSSSDSVSDLDPVVVEMADVEEREAPEPALGNQASADNVSPAENDLIKQLAEERSD</sequence>
<organism evidence="2 3">
    <name type="scientific">Jatropha curcas</name>
    <name type="common">Barbados nut</name>
    <dbReference type="NCBI Taxonomy" id="180498"/>
    <lineage>
        <taxon>Eukaryota</taxon>
        <taxon>Viridiplantae</taxon>
        <taxon>Streptophyta</taxon>
        <taxon>Embryophyta</taxon>
        <taxon>Tracheophyta</taxon>
        <taxon>Spermatophyta</taxon>
        <taxon>Magnoliopsida</taxon>
        <taxon>eudicotyledons</taxon>
        <taxon>Gunneridae</taxon>
        <taxon>Pentapetalae</taxon>
        <taxon>rosids</taxon>
        <taxon>fabids</taxon>
        <taxon>Malpighiales</taxon>
        <taxon>Euphorbiaceae</taxon>
        <taxon>Crotonoideae</taxon>
        <taxon>Jatropheae</taxon>
        <taxon>Jatropha</taxon>
    </lineage>
</organism>
<evidence type="ECO:0000313" key="2">
    <source>
        <dbReference type="EMBL" id="KDP46987.1"/>
    </source>
</evidence>
<reference evidence="2 3" key="1">
    <citation type="journal article" date="2014" name="PLoS ONE">
        <title>Global Analysis of Gene Expression Profiles in Physic Nut (Jatropha curcas L.) Seedlings Exposed to Salt Stress.</title>
        <authorList>
            <person name="Zhang L."/>
            <person name="Zhang C."/>
            <person name="Wu P."/>
            <person name="Chen Y."/>
            <person name="Li M."/>
            <person name="Jiang H."/>
            <person name="Wu G."/>
        </authorList>
    </citation>
    <scope>NUCLEOTIDE SEQUENCE [LARGE SCALE GENOMIC DNA]</scope>
    <source>
        <strain evidence="3">cv. GZQX0401</strain>
        <tissue evidence="2">Young leaves</tissue>
    </source>
</reference>
<dbReference type="Proteomes" id="UP000027138">
    <property type="component" value="Unassembled WGS sequence"/>
</dbReference>
<feature type="region of interest" description="Disordered" evidence="1">
    <location>
        <begin position="57"/>
        <end position="82"/>
    </location>
</feature>
<protein>
    <submittedName>
        <fullName evidence="2">Uncharacterized protein</fullName>
    </submittedName>
</protein>
<proteinExistence type="predicted"/>
<dbReference type="EMBL" id="KK914201">
    <property type="protein sequence ID" value="KDP46987.1"/>
    <property type="molecule type" value="Genomic_DNA"/>
</dbReference>
<dbReference type="AlphaFoldDB" id="A0A067LF16"/>
<keyword evidence="3" id="KW-1185">Reference proteome</keyword>
<gene>
    <name evidence="2" type="ORF">JCGZ_02423</name>
</gene>
<name>A0A067LF16_JATCU</name>